<name>A0AA97NMA9_PYRO3</name>
<dbReference type="AlphaFoldDB" id="A0AA97NMA9"/>
<dbReference type="Proteomes" id="UP000011086">
    <property type="component" value="Unassembled WGS sequence"/>
</dbReference>
<proteinExistence type="predicted"/>
<dbReference type="Pfam" id="PF12520">
    <property type="entry name" value="DUF3723"/>
    <property type="match status" value="1"/>
</dbReference>
<accession>A0AA97NMA9</accession>
<protein>
    <submittedName>
        <fullName evidence="2">Uncharacterized protein</fullName>
    </submittedName>
</protein>
<feature type="compositionally biased region" description="Polar residues" evidence="1">
    <location>
        <begin position="315"/>
        <end position="333"/>
    </location>
</feature>
<evidence type="ECO:0000313" key="2">
    <source>
        <dbReference type="EMBL" id="ELQ32790.1"/>
    </source>
</evidence>
<sequence>MKKQKYNAVIDYRPRKPGAPPLVLGNNVARDEPGPGQAEARNVQRAEYYFVEAIVTPKNLAEILENLQLSKKNLHQTLRLCNTPGGLGKYPTLTNIPIAYIEGRHRIEALRSSATKFIGVVLLSVRGEWIEFPTKLGLPEPDQAQIQSRLTQYSHESRYSDGDVYRMVRQCEVEYDRDKWLCRLSKAKRKALGTLLKNHKITEAFDKLMEFPGVIAGLQLGNIHRHLALHIDEELLCYLEYIYKTWDCILQIDNCPPPKSLVDLASVTKLQRLAPASRKDAQDIKDMFQDLFPAIKDPIARKKLQDNPPKAFAAQRSSDVSPKRTTGKPQSGLTWKLEKATL</sequence>
<dbReference type="EMBL" id="JH793343">
    <property type="protein sequence ID" value="ELQ32790.1"/>
    <property type="molecule type" value="Genomic_DNA"/>
</dbReference>
<gene>
    <name evidence="2" type="ORF">OOU_Y34scaffold01037g2</name>
</gene>
<reference evidence="2" key="1">
    <citation type="journal article" date="2012" name="PLoS Genet.">
        <title>Comparative analysis of the genomes of two field isolates of the rice blast fungus Magnaporthe oryzae.</title>
        <authorList>
            <person name="Xue M."/>
            <person name="Yang J."/>
            <person name="Li Z."/>
            <person name="Hu S."/>
            <person name="Yao N."/>
            <person name="Dean R.A."/>
            <person name="Zhao W."/>
            <person name="Shen M."/>
            <person name="Zhang H."/>
            <person name="Li C."/>
            <person name="Liu L."/>
            <person name="Cao L."/>
            <person name="Xu X."/>
            <person name="Xing Y."/>
            <person name="Hsiang T."/>
            <person name="Zhang Z."/>
            <person name="Xu J.R."/>
            <person name="Peng Y.L."/>
        </authorList>
    </citation>
    <scope>NUCLEOTIDE SEQUENCE</scope>
    <source>
        <strain evidence="2">Y34</strain>
    </source>
</reference>
<evidence type="ECO:0000256" key="1">
    <source>
        <dbReference type="SAM" id="MobiDB-lite"/>
    </source>
</evidence>
<organism evidence="2">
    <name type="scientific">Pyricularia oryzae (strain Y34)</name>
    <name type="common">Rice blast fungus</name>
    <name type="synonym">Magnaporthe oryzae</name>
    <dbReference type="NCBI Taxonomy" id="1143189"/>
    <lineage>
        <taxon>Eukaryota</taxon>
        <taxon>Fungi</taxon>
        <taxon>Dikarya</taxon>
        <taxon>Ascomycota</taxon>
        <taxon>Pezizomycotina</taxon>
        <taxon>Sordariomycetes</taxon>
        <taxon>Sordariomycetidae</taxon>
        <taxon>Magnaporthales</taxon>
        <taxon>Pyriculariaceae</taxon>
        <taxon>Pyricularia</taxon>
    </lineage>
</organism>
<dbReference type="InterPro" id="IPR022198">
    <property type="entry name" value="DUF3723"/>
</dbReference>
<feature type="region of interest" description="Disordered" evidence="1">
    <location>
        <begin position="305"/>
        <end position="333"/>
    </location>
</feature>